<protein>
    <submittedName>
        <fullName evidence="2">GNAT family N-acetyltransferase</fullName>
    </submittedName>
</protein>
<dbReference type="SUPFAM" id="SSF55729">
    <property type="entry name" value="Acyl-CoA N-acyltransferases (Nat)"/>
    <property type="match status" value="1"/>
</dbReference>
<comment type="caution">
    <text evidence="2">The sequence shown here is derived from an EMBL/GenBank/DDBJ whole genome shotgun (WGS) entry which is preliminary data.</text>
</comment>
<feature type="domain" description="N-acetyltransferase" evidence="1">
    <location>
        <begin position="11"/>
        <end position="164"/>
    </location>
</feature>
<accession>A0AAW5B333</accession>
<dbReference type="EMBL" id="JAIFZM010000001">
    <property type="protein sequence ID" value="MCG3417807.1"/>
    <property type="molecule type" value="Genomic_DNA"/>
</dbReference>
<dbReference type="GO" id="GO:0016747">
    <property type="term" value="F:acyltransferase activity, transferring groups other than amino-acyl groups"/>
    <property type="evidence" value="ECO:0007669"/>
    <property type="project" value="InterPro"/>
</dbReference>
<dbReference type="RefSeq" id="WP_238017756.1">
    <property type="nucleotide sequence ID" value="NZ_JAIFZM010000001.1"/>
</dbReference>
<gene>
    <name evidence="2" type="ORF">K3T81_01480</name>
</gene>
<dbReference type="Pfam" id="PF00583">
    <property type="entry name" value="Acetyltransf_1"/>
    <property type="match status" value="1"/>
</dbReference>
<name>A0AAW5B333_9BACI</name>
<dbReference type="Gene3D" id="3.40.630.30">
    <property type="match status" value="1"/>
</dbReference>
<dbReference type="InterPro" id="IPR000182">
    <property type="entry name" value="GNAT_dom"/>
</dbReference>
<dbReference type="AlphaFoldDB" id="A0AAW5B333"/>
<reference evidence="2 3" key="1">
    <citation type="journal article" date="2022" name="Evol. Bioinform. Online">
        <title>Draft Genome Sequence of Oceanobacillus jordanicus Strain GSFE11, a Halotolerant Plant Growth-Promoting Bacterial Endophyte Isolated From the Jordan Valley.</title>
        <authorList>
            <person name="Alhindi T."/>
            <person name="Albdaiwi R."/>
        </authorList>
    </citation>
    <scope>NUCLEOTIDE SEQUENCE [LARGE SCALE GENOMIC DNA]</scope>
    <source>
        <strain evidence="2 3">GSFE11</strain>
    </source>
</reference>
<dbReference type="InterPro" id="IPR016181">
    <property type="entry name" value="Acyl_CoA_acyltransferase"/>
</dbReference>
<evidence type="ECO:0000259" key="1">
    <source>
        <dbReference type="PROSITE" id="PS51186"/>
    </source>
</evidence>
<proteinExistence type="predicted"/>
<organism evidence="2 3">
    <name type="scientific">Oceanobacillus jordanicus</name>
    <dbReference type="NCBI Taxonomy" id="2867266"/>
    <lineage>
        <taxon>Bacteria</taxon>
        <taxon>Bacillati</taxon>
        <taxon>Bacillota</taxon>
        <taxon>Bacilli</taxon>
        <taxon>Bacillales</taxon>
        <taxon>Bacillaceae</taxon>
        <taxon>Oceanobacillus</taxon>
    </lineage>
</organism>
<dbReference type="PROSITE" id="PS51186">
    <property type="entry name" value="GNAT"/>
    <property type="match status" value="1"/>
</dbReference>
<evidence type="ECO:0000313" key="2">
    <source>
        <dbReference type="EMBL" id="MCG3417807.1"/>
    </source>
</evidence>
<keyword evidence="3" id="KW-1185">Reference proteome</keyword>
<dbReference type="Proteomes" id="UP001199631">
    <property type="component" value="Unassembled WGS sequence"/>
</dbReference>
<evidence type="ECO:0000313" key="3">
    <source>
        <dbReference type="Proteomes" id="UP001199631"/>
    </source>
</evidence>
<sequence>MKGETMERVSLLFYSAENKAQMQSYHLTKQQLEYTAHPIDALKKCKEDPSRYPVVILTGTVPAGFFVLHEKEGVRPYSKNPNAILLRAYSVQTAFQGKGIAKSSIELLTLFLAESFPTIDEIVLAVNSANGVAQQLYKKSGFRDTGRKINGKSGEQYIFSKVLNLKTGYP</sequence>